<protein>
    <submittedName>
        <fullName evidence="2">Uncharacterized protein</fullName>
    </submittedName>
</protein>
<feature type="transmembrane region" description="Helical" evidence="1">
    <location>
        <begin position="214"/>
        <end position="238"/>
    </location>
</feature>
<dbReference type="EMBL" id="JAANGI010000001">
    <property type="protein sequence ID" value="MBT8591277.1"/>
    <property type="molecule type" value="Genomic_DNA"/>
</dbReference>
<evidence type="ECO:0000313" key="3">
    <source>
        <dbReference type="Proteomes" id="UP000762271"/>
    </source>
</evidence>
<evidence type="ECO:0000256" key="1">
    <source>
        <dbReference type="SAM" id="Phobius"/>
    </source>
</evidence>
<proteinExistence type="predicted"/>
<gene>
    <name evidence="2" type="ORF">G6693_04975</name>
</gene>
<reference evidence="2" key="1">
    <citation type="journal article" date="2021" name="Genome Biol. Evol.">
        <title>Continental-Scale Gene Flow Prevents Allopatric Divergence of Pelagic Freshwater Bacteria.</title>
        <authorList>
            <person name="Hoetzinger M."/>
            <person name="Pitt A."/>
            <person name="Huemer A."/>
            <person name="Hahn M.W."/>
        </authorList>
    </citation>
    <scope>NUCLEOTIDE SEQUENCE</scope>
    <source>
        <strain evidence="2">AP-YLGG-20-G6</strain>
    </source>
</reference>
<evidence type="ECO:0000313" key="2">
    <source>
        <dbReference type="EMBL" id="MBT8591277.1"/>
    </source>
</evidence>
<keyword evidence="1" id="KW-0472">Membrane</keyword>
<feature type="transmembrane region" description="Helical" evidence="1">
    <location>
        <begin position="20"/>
        <end position="39"/>
    </location>
</feature>
<organism evidence="2 3">
    <name type="scientific">Polynucleobacter paneuropaeus</name>
    <dbReference type="NCBI Taxonomy" id="2527775"/>
    <lineage>
        <taxon>Bacteria</taxon>
        <taxon>Pseudomonadati</taxon>
        <taxon>Pseudomonadota</taxon>
        <taxon>Betaproteobacteria</taxon>
        <taxon>Burkholderiales</taxon>
        <taxon>Burkholderiaceae</taxon>
        <taxon>Polynucleobacter</taxon>
    </lineage>
</organism>
<dbReference type="Proteomes" id="UP000762271">
    <property type="component" value="Unassembled WGS sequence"/>
</dbReference>
<dbReference type="AlphaFoldDB" id="A0AAE2YKT1"/>
<name>A0AAE2YKT1_9BURK</name>
<comment type="caution">
    <text evidence="2">The sequence shown here is derived from an EMBL/GenBank/DDBJ whole genome shotgun (WGS) entry which is preliminary data.</text>
</comment>
<sequence>MKDIHKTEERLLGLVKNSIFSVMGFALIAIPALLLYSLYIDVRLPKPISVSQIASKELNLDGLKNELISEQTNTNGLSKDSLIDTEFSKKIDLPYAEEALILFRCGEEFKKVTGAGTININGADTSKQVEYIRSELERISAPPSKGKEFVDSSVAYLCKVLKNPTIIELKKKGEINKVLIPAFNHYISVWNEAVLQDEQLMDEQAARIEKSKNLIFKLCVAAGSCFGLFIVLALYLMLIRLENNLRSINTSIKQLYKHSD</sequence>
<keyword evidence="1" id="KW-1133">Transmembrane helix</keyword>
<accession>A0AAE2YKT1</accession>
<keyword evidence="1" id="KW-0812">Transmembrane</keyword>